<dbReference type="CDD" id="cd20267">
    <property type="entry name" value="Complex1_LYR_LYRM7"/>
    <property type="match status" value="1"/>
</dbReference>
<keyword evidence="4" id="KW-0143">Chaperone</keyword>
<dbReference type="GO" id="GO:0034551">
    <property type="term" value="P:mitochondrial respiratory chain complex III assembly"/>
    <property type="evidence" value="ECO:0007669"/>
    <property type="project" value="InterPro"/>
</dbReference>
<evidence type="ECO:0000256" key="5">
    <source>
        <dbReference type="ARBA" id="ARBA00025430"/>
    </source>
</evidence>
<evidence type="ECO:0000256" key="1">
    <source>
        <dbReference type="ARBA" id="ARBA00004305"/>
    </source>
</evidence>
<dbReference type="RefSeq" id="XP_027196977.1">
    <property type="nucleotide sequence ID" value="XM_027341176.1"/>
</dbReference>
<comment type="function">
    <text evidence="5">Assembly factor required for Rieske Fe-S protein UQCRFS1 incorporation into the cytochrome b-c1 (CIII) complex. Functions as a chaperone, binding to this subunit within the mitochondrial matrix and stabilizing it prior to its translocation and insertion into the late CIII dimeric intermediate within the mitochondrial inner membrane.</text>
</comment>
<evidence type="ECO:0000256" key="6">
    <source>
        <dbReference type="ARBA" id="ARBA00025809"/>
    </source>
</evidence>
<evidence type="ECO:0000313" key="10">
    <source>
        <dbReference type="Proteomes" id="UP000515146"/>
    </source>
</evidence>
<feature type="domain" description="Complex 1 LYR protein" evidence="9">
    <location>
        <begin position="14"/>
        <end position="69"/>
    </location>
</feature>
<name>A0A6P6XU74_DERPT</name>
<evidence type="ECO:0000256" key="7">
    <source>
        <dbReference type="ARBA" id="ARBA00026165"/>
    </source>
</evidence>
<dbReference type="OrthoDB" id="529194at2759"/>
<dbReference type="KEGG" id="dpte:113791397"/>
<sequence>MKKMGQLVLRSESLRCYKLILKTINQIFRNDYDAIRLAQQKAREEFEKKSHLQNPDEIRESIQIGYDSAEILKRTVIQARLNERGNYEATIRTENIDGNGK</sequence>
<comment type="subcellular location">
    <subcellularLocation>
        <location evidence="1">Mitochondrion matrix</location>
    </subcellularLocation>
</comment>
<evidence type="ECO:0000259" key="9">
    <source>
        <dbReference type="Pfam" id="PF05347"/>
    </source>
</evidence>
<comment type="similarity">
    <text evidence="2">Belongs to the complex I LYR family.</text>
</comment>
<evidence type="ECO:0000256" key="8">
    <source>
        <dbReference type="ARBA" id="ARBA00031830"/>
    </source>
</evidence>
<dbReference type="GO" id="GO:0005759">
    <property type="term" value="C:mitochondrial matrix"/>
    <property type="evidence" value="ECO:0007669"/>
    <property type="project" value="UniProtKB-SubCell"/>
</dbReference>
<protein>
    <recommendedName>
        <fullName evidence="7">Complex III assembly factor LYRM7</fullName>
    </recommendedName>
    <alternativeName>
        <fullName evidence="8">LYR motif-containing protein 7</fullName>
    </alternativeName>
</protein>
<dbReference type="OMA" id="TINQIFR"/>
<dbReference type="InterPro" id="IPR008011">
    <property type="entry name" value="Complex1_LYR_dom"/>
</dbReference>
<evidence type="ECO:0000256" key="3">
    <source>
        <dbReference type="ARBA" id="ARBA00023128"/>
    </source>
</evidence>
<dbReference type="AlphaFoldDB" id="A0A6P6XU74"/>
<dbReference type="GO" id="GO:0044183">
    <property type="term" value="F:protein folding chaperone"/>
    <property type="evidence" value="ECO:0007669"/>
    <property type="project" value="TreeGrafter"/>
</dbReference>
<dbReference type="PANTHER" id="PTHR46749">
    <property type="entry name" value="COMPLEX III ASSEMBLY FACTOR LYRM7"/>
    <property type="match status" value="1"/>
</dbReference>
<comment type="subunit">
    <text evidence="6">Interacts with UQCRFS1.</text>
</comment>
<dbReference type="PANTHER" id="PTHR46749:SF1">
    <property type="entry name" value="COMPLEX III ASSEMBLY FACTOR LYRM7"/>
    <property type="match status" value="1"/>
</dbReference>
<evidence type="ECO:0000256" key="2">
    <source>
        <dbReference type="ARBA" id="ARBA00009508"/>
    </source>
</evidence>
<gene>
    <name evidence="11" type="primary">LOC113791397</name>
</gene>
<dbReference type="Proteomes" id="UP000515146">
    <property type="component" value="Unplaced"/>
</dbReference>
<reference evidence="11" key="1">
    <citation type="submission" date="2025-08" db="UniProtKB">
        <authorList>
            <consortium name="RefSeq"/>
        </authorList>
    </citation>
    <scope>IDENTIFICATION</scope>
    <source>
        <strain evidence="11">Airmid</strain>
    </source>
</reference>
<evidence type="ECO:0000256" key="4">
    <source>
        <dbReference type="ARBA" id="ARBA00023186"/>
    </source>
</evidence>
<dbReference type="InterPro" id="IPR050435">
    <property type="entry name" value="MZM1/LYRM7"/>
</dbReference>
<accession>A0A6P6XU74</accession>
<dbReference type="Pfam" id="PF05347">
    <property type="entry name" value="Complex1_LYR"/>
    <property type="match status" value="1"/>
</dbReference>
<evidence type="ECO:0000313" key="11">
    <source>
        <dbReference type="RefSeq" id="XP_027196977.1"/>
    </source>
</evidence>
<dbReference type="InterPro" id="IPR045298">
    <property type="entry name" value="Complex1_LYR_LYRM7"/>
</dbReference>
<keyword evidence="10" id="KW-1185">Reference proteome</keyword>
<keyword evidence="3" id="KW-0496">Mitochondrion</keyword>
<proteinExistence type="inferred from homology"/>
<dbReference type="FunCoup" id="A0A6P6XU74">
    <property type="interactions" value="184"/>
</dbReference>
<organism evidence="10 11">
    <name type="scientific">Dermatophagoides pteronyssinus</name>
    <name type="common">European house dust mite</name>
    <dbReference type="NCBI Taxonomy" id="6956"/>
    <lineage>
        <taxon>Eukaryota</taxon>
        <taxon>Metazoa</taxon>
        <taxon>Ecdysozoa</taxon>
        <taxon>Arthropoda</taxon>
        <taxon>Chelicerata</taxon>
        <taxon>Arachnida</taxon>
        <taxon>Acari</taxon>
        <taxon>Acariformes</taxon>
        <taxon>Sarcoptiformes</taxon>
        <taxon>Astigmata</taxon>
        <taxon>Psoroptidia</taxon>
        <taxon>Analgoidea</taxon>
        <taxon>Pyroglyphidae</taxon>
        <taxon>Dermatophagoidinae</taxon>
        <taxon>Dermatophagoides</taxon>
    </lineage>
</organism>
<dbReference type="InParanoid" id="A0A6P6XU74"/>